<evidence type="ECO:0000256" key="5">
    <source>
        <dbReference type="ARBA" id="ARBA00023014"/>
    </source>
</evidence>
<reference evidence="8 9" key="1">
    <citation type="submission" date="2015-06" db="EMBL/GenBank/DDBJ databases">
        <title>Draft genome of the moderately acidophilic sulfate reducer Candidatus Desulfosporosinus acididurans strain M1.</title>
        <authorList>
            <person name="Poehlein A."/>
            <person name="Petzsch P."/>
            <person name="Johnson B.D."/>
            <person name="Schloemann M."/>
            <person name="Daniel R."/>
            <person name="Muehling M."/>
        </authorList>
    </citation>
    <scope>NUCLEOTIDE SEQUENCE [LARGE SCALE GENOMIC DNA]</scope>
    <source>
        <strain evidence="8 9">M1</strain>
    </source>
</reference>
<dbReference type="PROSITE" id="PS00198">
    <property type="entry name" value="4FE4S_FER_1"/>
    <property type="match status" value="1"/>
</dbReference>
<name>A0A0J1FVC2_9FIRM</name>
<keyword evidence="4 6" id="KW-0408">Iron</keyword>
<dbReference type="GO" id="GO:0009055">
    <property type="term" value="F:electron transfer activity"/>
    <property type="evidence" value="ECO:0007669"/>
    <property type="project" value="UniProtKB-UniRule"/>
</dbReference>
<dbReference type="PANTHER" id="PTHR36923:SF3">
    <property type="entry name" value="FERREDOXIN"/>
    <property type="match status" value="1"/>
</dbReference>
<feature type="domain" description="4Fe-4S ferredoxin-type" evidence="7">
    <location>
        <begin position="1"/>
        <end position="28"/>
    </location>
</feature>
<sequence length="61" mass="6572">MYASVNSDCIGCASCESICPQVFRMNSFGIAEAYLNPVPQEIEKLAKDAVNSCPVEAITLE</sequence>
<dbReference type="GO" id="GO:0051536">
    <property type="term" value="F:iron-sulfur cluster binding"/>
    <property type="evidence" value="ECO:0007669"/>
    <property type="project" value="UniProtKB-KW"/>
</dbReference>
<dbReference type="PROSITE" id="PS51379">
    <property type="entry name" value="4FE4S_FER_2"/>
    <property type="match status" value="1"/>
</dbReference>
<evidence type="ECO:0000256" key="3">
    <source>
        <dbReference type="ARBA" id="ARBA00022982"/>
    </source>
</evidence>
<dbReference type="InterPro" id="IPR017900">
    <property type="entry name" value="4Fe4S_Fe_S_CS"/>
</dbReference>
<dbReference type="Gene3D" id="3.30.70.20">
    <property type="match status" value="1"/>
</dbReference>
<dbReference type="SUPFAM" id="SSF54862">
    <property type="entry name" value="4Fe-4S ferredoxins"/>
    <property type="match status" value="1"/>
</dbReference>
<keyword evidence="2 6" id="KW-0479">Metal-binding</keyword>
<dbReference type="Pfam" id="PF13370">
    <property type="entry name" value="Fer4_13"/>
    <property type="match status" value="1"/>
</dbReference>
<organism evidence="8 9">
    <name type="scientific">Desulfosporosinus acididurans</name>
    <dbReference type="NCBI Taxonomy" id="476652"/>
    <lineage>
        <taxon>Bacteria</taxon>
        <taxon>Bacillati</taxon>
        <taxon>Bacillota</taxon>
        <taxon>Clostridia</taxon>
        <taxon>Eubacteriales</taxon>
        <taxon>Desulfitobacteriaceae</taxon>
        <taxon>Desulfosporosinus</taxon>
    </lineage>
</organism>
<proteinExistence type="predicted"/>
<accession>A0A0J1FVC2</accession>
<dbReference type="RefSeq" id="WP_047808418.1">
    <property type="nucleotide sequence ID" value="NZ_LDZY01000002.1"/>
</dbReference>
<dbReference type="STRING" id="476652.DEAC_c04640"/>
<dbReference type="GO" id="GO:0005506">
    <property type="term" value="F:iron ion binding"/>
    <property type="evidence" value="ECO:0007669"/>
    <property type="project" value="UniProtKB-UniRule"/>
</dbReference>
<evidence type="ECO:0000256" key="1">
    <source>
        <dbReference type="ARBA" id="ARBA00022448"/>
    </source>
</evidence>
<gene>
    <name evidence="8" type="primary">fdx_1</name>
    <name evidence="8" type="ORF">DEAC_c04640</name>
</gene>
<dbReference type="Proteomes" id="UP000036356">
    <property type="component" value="Unassembled WGS sequence"/>
</dbReference>
<keyword evidence="9" id="KW-1185">Reference proteome</keyword>
<comment type="caution">
    <text evidence="8">The sequence shown here is derived from an EMBL/GenBank/DDBJ whole genome shotgun (WGS) entry which is preliminary data.</text>
</comment>
<keyword evidence="1 6" id="KW-0813">Transport</keyword>
<evidence type="ECO:0000313" key="8">
    <source>
        <dbReference type="EMBL" id="KLU67252.1"/>
    </source>
</evidence>
<dbReference type="EMBL" id="LDZY01000002">
    <property type="protein sequence ID" value="KLU67252.1"/>
    <property type="molecule type" value="Genomic_DNA"/>
</dbReference>
<comment type="function">
    <text evidence="6">Ferredoxins are iron-sulfur proteins that transfer electrons in a wide variety of metabolic reactions.</text>
</comment>
<dbReference type="InterPro" id="IPR017896">
    <property type="entry name" value="4Fe4S_Fe-S-bd"/>
</dbReference>
<dbReference type="PATRIC" id="fig|476652.3.peg.468"/>
<keyword evidence="5 6" id="KW-0411">Iron-sulfur</keyword>
<dbReference type="PANTHER" id="PTHR36923">
    <property type="entry name" value="FERREDOXIN"/>
    <property type="match status" value="1"/>
</dbReference>
<evidence type="ECO:0000256" key="2">
    <source>
        <dbReference type="ARBA" id="ARBA00022723"/>
    </source>
</evidence>
<evidence type="ECO:0000256" key="4">
    <source>
        <dbReference type="ARBA" id="ARBA00023004"/>
    </source>
</evidence>
<evidence type="ECO:0000259" key="7">
    <source>
        <dbReference type="PROSITE" id="PS51379"/>
    </source>
</evidence>
<dbReference type="InterPro" id="IPR001080">
    <property type="entry name" value="3Fe4S_ferredoxin"/>
</dbReference>
<evidence type="ECO:0000256" key="6">
    <source>
        <dbReference type="RuleBase" id="RU368020"/>
    </source>
</evidence>
<evidence type="ECO:0000313" key="9">
    <source>
        <dbReference type="Proteomes" id="UP000036356"/>
    </source>
</evidence>
<protein>
    <recommendedName>
        <fullName evidence="6">Ferredoxin</fullName>
    </recommendedName>
</protein>
<dbReference type="InterPro" id="IPR051269">
    <property type="entry name" value="Fe-S_cluster_ET"/>
</dbReference>
<dbReference type="AlphaFoldDB" id="A0A0J1FVC2"/>
<keyword evidence="3 6" id="KW-0249">Electron transport</keyword>
<dbReference type="PRINTS" id="PR00352">
    <property type="entry name" value="3FE4SFRDOXIN"/>
</dbReference>